<evidence type="ECO:0000313" key="1">
    <source>
        <dbReference type="EMBL" id="KAF2715921.1"/>
    </source>
</evidence>
<name>A0A9P4UK43_9PEZI</name>
<dbReference type="EMBL" id="MU003922">
    <property type="protein sequence ID" value="KAF2715921.1"/>
    <property type="molecule type" value="Genomic_DNA"/>
</dbReference>
<dbReference type="InterPro" id="IPR022698">
    <property type="entry name" value="OrsD"/>
</dbReference>
<sequence>MTSLSRQGTSRAWNVLLEFVVDSKLLALGLHWDKDAGAIICTKWRYVLQTKGDRVSRHLGDKHDVPPTLRKGLSAFMKYLSLPDPNQIPPRADYSPPHPHPAVYLGGACKHCDYRSTSLELVRHHLSKTHGCKSDQKHWLRDSVESNLQLQGWTIMEHETSG</sequence>
<organism evidence="1 2">
    <name type="scientific">Polychaeton citri CBS 116435</name>
    <dbReference type="NCBI Taxonomy" id="1314669"/>
    <lineage>
        <taxon>Eukaryota</taxon>
        <taxon>Fungi</taxon>
        <taxon>Dikarya</taxon>
        <taxon>Ascomycota</taxon>
        <taxon>Pezizomycotina</taxon>
        <taxon>Dothideomycetes</taxon>
        <taxon>Dothideomycetidae</taxon>
        <taxon>Capnodiales</taxon>
        <taxon>Capnodiaceae</taxon>
        <taxon>Polychaeton</taxon>
    </lineage>
</organism>
<dbReference type="OrthoDB" id="5050681at2759"/>
<keyword evidence="2" id="KW-1185">Reference proteome</keyword>
<evidence type="ECO:0000313" key="2">
    <source>
        <dbReference type="Proteomes" id="UP000799441"/>
    </source>
</evidence>
<reference evidence="1" key="1">
    <citation type="journal article" date="2020" name="Stud. Mycol.">
        <title>101 Dothideomycetes genomes: a test case for predicting lifestyles and emergence of pathogens.</title>
        <authorList>
            <person name="Haridas S."/>
            <person name="Albert R."/>
            <person name="Binder M."/>
            <person name="Bloem J."/>
            <person name="Labutti K."/>
            <person name="Salamov A."/>
            <person name="Andreopoulos B."/>
            <person name="Baker S."/>
            <person name="Barry K."/>
            <person name="Bills G."/>
            <person name="Bluhm B."/>
            <person name="Cannon C."/>
            <person name="Castanera R."/>
            <person name="Culley D."/>
            <person name="Daum C."/>
            <person name="Ezra D."/>
            <person name="Gonzalez J."/>
            <person name="Henrissat B."/>
            <person name="Kuo A."/>
            <person name="Liang C."/>
            <person name="Lipzen A."/>
            <person name="Lutzoni F."/>
            <person name="Magnuson J."/>
            <person name="Mondo S."/>
            <person name="Nolan M."/>
            <person name="Ohm R."/>
            <person name="Pangilinan J."/>
            <person name="Park H.-J."/>
            <person name="Ramirez L."/>
            <person name="Alfaro M."/>
            <person name="Sun H."/>
            <person name="Tritt A."/>
            <person name="Yoshinaga Y."/>
            <person name="Zwiers L.-H."/>
            <person name="Turgeon B."/>
            <person name="Goodwin S."/>
            <person name="Spatafora J."/>
            <person name="Crous P."/>
            <person name="Grigoriev I."/>
        </authorList>
    </citation>
    <scope>NUCLEOTIDE SEQUENCE</scope>
    <source>
        <strain evidence="1">CBS 116435</strain>
    </source>
</reference>
<gene>
    <name evidence="1" type="ORF">K431DRAFT_236565</name>
</gene>
<comment type="caution">
    <text evidence="1">The sequence shown here is derived from an EMBL/GenBank/DDBJ whole genome shotgun (WGS) entry which is preliminary data.</text>
</comment>
<proteinExistence type="predicted"/>
<dbReference type="Proteomes" id="UP000799441">
    <property type="component" value="Unassembled WGS sequence"/>
</dbReference>
<protein>
    <submittedName>
        <fullName evidence="1">Uncharacterized protein</fullName>
    </submittedName>
</protein>
<accession>A0A9P4UK43</accession>
<dbReference type="Pfam" id="PF12013">
    <property type="entry name" value="OrsD"/>
    <property type="match status" value="1"/>
</dbReference>
<dbReference type="AlphaFoldDB" id="A0A9P4UK43"/>